<dbReference type="SUPFAM" id="SSF48452">
    <property type="entry name" value="TPR-like"/>
    <property type="match status" value="1"/>
</dbReference>
<evidence type="ECO:0000313" key="6">
    <source>
        <dbReference type="Proteomes" id="UP001199919"/>
    </source>
</evidence>
<keyword evidence="2" id="KW-0812">Transmembrane</keyword>
<dbReference type="Gene3D" id="1.25.40.10">
    <property type="entry name" value="Tetratricopeptide repeat domain"/>
    <property type="match status" value="1"/>
</dbReference>
<gene>
    <name evidence="5" type="ORF">LT679_16810</name>
</gene>
<evidence type="ECO:0000256" key="3">
    <source>
        <dbReference type="SAM" id="SignalP"/>
    </source>
</evidence>
<sequence length="546" mass="63269">MRAALLILLLLIGNAVFAAPGKTDELLNKLDAELNRKSEYDNLKEQRLKQLKTQFARVRNNPARSFDVCTQLYEEYKSYKYDSAYVYAHKLLQLSQKLNDVGREYTSKVKVGFILLSSGMFKEAFDNLSGIDARKLPDTMRYEYYRLMMRANFDLANYDNDNQYSPQYVEKANQYIDSAIAISVPNSYNNIYLIGYKKLKQGDPTAAEADFLTLLNTQKLTAHQHAIVASTLGDIYLKNKQREKGIELLIQAVTSDIRSSTKETLAIFWLAEIFYKQGDIKNAYKYIQQAMADADFYGARQRRAQISSILPIIAAEKLKYSEREKTRFLIFIVSLSVLAALVIVISVMLFRQLKNLKAKEKIIEETNAELEAINDKLEEDTHIKEEYIGYFFNVISGYILKLEKLKRSVDLKLSQKRYDHIQLIVDNIQIKKERETLFHTFDHVFIKIFPNFVSSFNALFKKEDQIWPKSDEVLTTDLRIFALIRLGINDTETISKILEYSEKTIYVYKMRLKAKSLFPGDEFDKRIMDIKAVENTRGGKKITETV</sequence>
<protein>
    <submittedName>
        <fullName evidence="5">DUF6377 domain-containing protein</fullName>
    </submittedName>
</protein>
<dbReference type="RefSeq" id="WP_232178831.1">
    <property type="nucleotide sequence ID" value="NZ_JAJPWV010000006.1"/>
</dbReference>
<feature type="transmembrane region" description="Helical" evidence="2">
    <location>
        <begin position="328"/>
        <end position="350"/>
    </location>
</feature>
<feature type="coiled-coil region" evidence="1">
    <location>
        <begin position="353"/>
        <end position="383"/>
    </location>
</feature>
<keyword evidence="2" id="KW-1133">Transmembrane helix</keyword>
<comment type="caution">
    <text evidence="5">The sequence shown here is derived from an EMBL/GenBank/DDBJ whole genome shotgun (WGS) entry which is preliminary data.</text>
</comment>
<evidence type="ECO:0000313" key="5">
    <source>
        <dbReference type="EMBL" id="MCD8742272.1"/>
    </source>
</evidence>
<feature type="chain" id="PRO_5045487864" evidence="3">
    <location>
        <begin position="19"/>
        <end position="546"/>
    </location>
</feature>
<keyword evidence="2" id="KW-0472">Membrane</keyword>
<evidence type="ECO:0000259" key="4">
    <source>
        <dbReference type="Pfam" id="PF19904"/>
    </source>
</evidence>
<dbReference type="Proteomes" id="UP001199919">
    <property type="component" value="Unassembled WGS sequence"/>
</dbReference>
<keyword evidence="6" id="KW-1185">Reference proteome</keyword>
<feature type="signal peptide" evidence="3">
    <location>
        <begin position="1"/>
        <end position="18"/>
    </location>
</feature>
<evidence type="ECO:0000256" key="1">
    <source>
        <dbReference type="SAM" id="Coils"/>
    </source>
</evidence>
<keyword evidence="3" id="KW-0732">Signal</keyword>
<dbReference type="InterPro" id="IPR045957">
    <property type="entry name" value="DUF6377"/>
</dbReference>
<proteinExistence type="predicted"/>
<organism evidence="5 6">
    <name type="scientific">Mucilaginibacter roseus</name>
    <dbReference type="NCBI Taxonomy" id="1528868"/>
    <lineage>
        <taxon>Bacteria</taxon>
        <taxon>Pseudomonadati</taxon>
        <taxon>Bacteroidota</taxon>
        <taxon>Sphingobacteriia</taxon>
        <taxon>Sphingobacteriales</taxon>
        <taxon>Sphingobacteriaceae</taxon>
        <taxon>Mucilaginibacter</taxon>
    </lineage>
</organism>
<reference evidence="5 6" key="1">
    <citation type="submission" date="2021-12" db="EMBL/GenBank/DDBJ databases">
        <title>Mucilaginibacter roseus genome.</title>
        <authorList>
            <person name="Ferreira J.R."/>
            <person name="Newman J.D."/>
        </authorList>
    </citation>
    <scope>NUCLEOTIDE SEQUENCE [LARGE SCALE GENOMIC DNA]</scope>
    <source>
        <strain evidence="5 6">LMG 28454</strain>
    </source>
</reference>
<keyword evidence="1" id="KW-0175">Coiled coil</keyword>
<dbReference type="Pfam" id="PF19904">
    <property type="entry name" value="DUF6377"/>
    <property type="match status" value="1"/>
</dbReference>
<dbReference type="EMBL" id="JAJPWV010000006">
    <property type="protein sequence ID" value="MCD8742272.1"/>
    <property type="molecule type" value="Genomic_DNA"/>
</dbReference>
<name>A0ABS8U7C0_9SPHI</name>
<accession>A0ABS8U7C0</accession>
<feature type="domain" description="DUF6377" evidence="4">
    <location>
        <begin position="256"/>
        <end position="495"/>
    </location>
</feature>
<evidence type="ECO:0000256" key="2">
    <source>
        <dbReference type="SAM" id="Phobius"/>
    </source>
</evidence>
<dbReference type="InterPro" id="IPR011990">
    <property type="entry name" value="TPR-like_helical_dom_sf"/>
</dbReference>